<feature type="non-terminal residue" evidence="2">
    <location>
        <position position="1"/>
    </location>
</feature>
<organism evidence="2 3">
    <name type="scientific">Diploscapter pachys</name>
    <dbReference type="NCBI Taxonomy" id="2018661"/>
    <lineage>
        <taxon>Eukaryota</taxon>
        <taxon>Metazoa</taxon>
        <taxon>Ecdysozoa</taxon>
        <taxon>Nematoda</taxon>
        <taxon>Chromadorea</taxon>
        <taxon>Rhabditida</taxon>
        <taxon>Rhabditina</taxon>
        <taxon>Rhabditomorpha</taxon>
        <taxon>Rhabditoidea</taxon>
        <taxon>Rhabditidae</taxon>
        <taxon>Diploscapter</taxon>
    </lineage>
</organism>
<protein>
    <submittedName>
        <fullName evidence="2">Uncharacterized protein</fullName>
    </submittedName>
</protein>
<dbReference type="PANTHER" id="PTHR31464">
    <property type="entry name" value="PROTEIN CBG01266"/>
    <property type="match status" value="1"/>
</dbReference>
<keyword evidence="1" id="KW-0175">Coiled coil</keyword>
<dbReference type="PANTHER" id="PTHR31464:SF4">
    <property type="entry name" value="DUF4242 DOMAIN-CONTAINING PROTEIN-RELATED"/>
    <property type="match status" value="1"/>
</dbReference>
<evidence type="ECO:0000313" key="2">
    <source>
        <dbReference type="EMBL" id="PAV79444.1"/>
    </source>
</evidence>
<feature type="coiled-coil region" evidence="1">
    <location>
        <begin position="56"/>
        <end position="83"/>
    </location>
</feature>
<evidence type="ECO:0000256" key="1">
    <source>
        <dbReference type="SAM" id="Coils"/>
    </source>
</evidence>
<dbReference type="AlphaFoldDB" id="A0A2A2KZT4"/>
<comment type="caution">
    <text evidence="2">The sequence shown here is derived from an EMBL/GenBank/DDBJ whole genome shotgun (WGS) entry which is preliminary data.</text>
</comment>
<reference evidence="2 3" key="1">
    <citation type="journal article" date="2017" name="Curr. Biol.">
        <title>Genome architecture and evolution of a unichromosomal asexual nematode.</title>
        <authorList>
            <person name="Fradin H."/>
            <person name="Zegar C."/>
            <person name="Gutwein M."/>
            <person name="Lucas J."/>
            <person name="Kovtun M."/>
            <person name="Corcoran D."/>
            <person name="Baugh L.R."/>
            <person name="Kiontke K."/>
            <person name="Gunsalus K."/>
            <person name="Fitch D.H."/>
            <person name="Piano F."/>
        </authorList>
    </citation>
    <scope>NUCLEOTIDE SEQUENCE [LARGE SCALE GENOMIC DNA]</scope>
    <source>
        <strain evidence="2">PF1309</strain>
    </source>
</reference>
<gene>
    <name evidence="2" type="ORF">WR25_09416</name>
</gene>
<dbReference type="EMBL" id="LIAE01007418">
    <property type="protein sequence ID" value="PAV79444.1"/>
    <property type="molecule type" value="Genomic_DNA"/>
</dbReference>
<dbReference type="InterPro" id="IPR007767">
    <property type="entry name" value="DUF684"/>
</dbReference>
<dbReference type="Proteomes" id="UP000218231">
    <property type="component" value="Unassembled WGS sequence"/>
</dbReference>
<keyword evidence="3" id="KW-1185">Reference proteome</keyword>
<proteinExistence type="predicted"/>
<dbReference type="STRING" id="2018661.A0A2A2KZT4"/>
<name>A0A2A2KZT4_9BILA</name>
<evidence type="ECO:0000313" key="3">
    <source>
        <dbReference type="Proteomes" id="UP000218231"/>
    </source>
</evidence>
<dbReference type="OrthoDB" id="5789346at2759"/>
<sequence>KSFTIDNTEIANVCVDYRELGVRVFPDQKDVFDGFGLAGNFLEFTLSVVRKAPRPMEEISNQLNELSGKINEVDQNNERRINELKALIGEHSFIQDIVAPVNALTRLIKTVWNYNTNESFDNFCAQCDRTPPYTLVSRILELLRNNSTNPLIPAMNADKLRTTKTFRNWSDIFETLLRKLILIHIFHYDSTGLTSVIGIDGVDPMAEALKDAIEFLDDYINDYDNDYWPNCVKELIEKTADNNQHVTNNAKANIIKEALMKIYTTDVFYIIVYDYVLGFHMHALSGREYIHQFRRGKCNIVVYRSHRKVDNETYEAMKNSVEKLRNISIKTSDSWYNSLLPAYNSLSDGCDEIQKKIPNSEFVGLIAESANPVIHSANSFNQSWGPCWWTTTKCTYYRRQADGKKIPTSEKDVILIVGFE</sequence>
<dbReference type="Pfam" id="PF05075">
    <property type="entry name" value="DUF684"/>
    <property type="match status" value="1"/>
</dbReference>
<accession>A0A2A2KZT4</accession>